<dbReference type="Gene3D" id="1.25.10.10">
    <property type="entry name" value="Leucine-rich Repeat Variant"/>
    <property type="match status" value="1"/>
</dbReference>
<keyword evidence="3" id="KW-0813">Transport</keyword>
<dbReference type="SUPFAM" id="SSF48371">
    <property type="entry name" value="ARM repeat"/>
    <property type="match status" value="1"/>
</dbReference>
<dbReference type="EMBL" id="MBFT01000367">
    <property type="protein sequence ID" value="PVU92433.1"/>
    <property type="molecule type" value="Genomic_DNA"/>
</dbReference>
<dbReference type="PANTHER" id="PTHR12363">
    <property type="entry name" value="TRANSPORTIN 3 AND IMPORTIN 13"/>
    <property type="match status" value="1"/>
</dbReference>
<dbReference type="STRING" id="61424.A0A2T9YJD6"/>
<dbReference type="GO" id="GO:0006606">
    <property type="term" value="P:protein import into nucleus"/>
    <property type="evidence" value="ECO:0007669"/>
    <property type="project" value="TreeGrafter"/>
</dbReference>
<keyword evidence="5" id="KW-0539">Nucleus</keyword>
<protein>
    <recommendedName>
        <fullName evidence="6">Importin N-terminal domain-containing protein</fullName>
    </recommendedName>
</protein>
<keyword evidence="4" id="KW-0653">Protein transport</keyword>
<gene>
    <name evidence="7" type="ORF">BB559_003719</name>
</gene>
<evidence type="ECO:0000256" key="1">
    <source>
        <dbReference type="ARBA" id="ARBA00004123"/>
    </source>
</evidence>
<feature type="domain" description="Importin N-terminal" evidence="6">
    <location>
        <begin position="31"/>
        <end position="96"/>
    </location>
</feature>
<organism evidence="7 8">
    <name type="scientific">Furculomyces boomerangus</name>
    <dbReference type="NCBI Taxonomy" id="61424"/>
    <lineage>
        <taxon>Eukaryota</taxon>
        <taxon>Fungi</taxon>
        <taxon>Fungi incertae sedis</taxon>
        <taxon>Zoopagomycota</taxon>
        <taxon>Kickxellomycotina</taxon>
        <taxon>Harpellomycetes</taxon>
        <taxon>Harpellales</taxon>
        <taxon>Harpellaceae</taxon>
        <taxon>Furculomyces</taxon>
    </lineage>
</organism>
<dbReference type="InterPro" id="IPR051345">
    <property type="entry name" value="Importin_beta-like_NTR"/>
</dbReference>
<name>A0A2T9YJD6_9FUNG</name>
<dbReference type="Proteomes" id="UP000245699">
    <property type="component" value="Unassembled WGS sequence"/>
</dbReference>
<dbReference type="InterPro" id="IPR057942">
    <property type="entry name" value="TPR_TNPO3_IPO13_3rd"/>
</dbReference>
<evidence type="ECO:0000256" key="5">
    <source>
        <dbReference type="ARBA" id="ARBA00023242"/>
    </source>
</evidence>
<accession>A0A2T9YJD6</accession>
<dbReference type="InterPro" id="IPR016024">
    <property type="entry name" value="ARM-type_fold"/>
</dbReference>
<comment type="caution">
    <text evidence="7">The sequence shown here is derived from an EMBL/GenBank/DDBJ whole genome shotgun (WGS) entry which is preliminary data.</text>
</comment>
<keyword evidence="8" id="KW-1185">Reference proteome</keyword>
<evidence type="ECO:0000256" key="3">
    <source>
        <dbReference type="ARBA" id="ARBA00022448"/>
    </source>
</evidence>
<dbReference type="PANTHER" id="PTHR12363:SF33">
    <property type="entry name" value="IMPORTIN-13"/>
    <property type="match status" value="1"/>
</dbReference>
<evidence type="ECO:0000256" key="4">
    <source>
        <dbReference type="ARBA" id="ARBA00022927"/>
    </source>
</evidence>
<comment type="subcellular location">
    <subcellularLocation>
        <location evidence="1">Nucleus</location>
    </subcellularLocation>
</comment>
<evidence type="ECO:0000313" key="7">
    <source>
        <dbReference type="EMBL" id="PVU92433.1"/>
    </source>
</evidence>
<sequence length="836" mass="95560">MNNNSQSIEFGDDGFNYNLFIEALSVPTKEALEILPEIQKTKEAWLLAFRLLETNNDQCMFFGAHTLQVKIVRDWSTLEKEEKEHLKVEIISWIKKIDTKKHVVISKLCQAISSYQIQKANEKECVPILDIVNMLCSDGNFNTSHNTLQKLTSTPYVLEYLTIYPEEILRSPLFGSKQLLLIEDIHSSILPILEILVEAANKDDYSHNRLGDFSTKRHEKAWVSLKMWIQLANLEKQETQQTIFEIVKLASNKICLIFEKNEDNLQNALVSQEVCAITEFLEEVFSSNKIFKSNPTLMGEIGLICLTQPWIQQAVYSGLANSELGFVRQWALLINSYSELYMEFCLKSLEENQFRDNVVAIWKMMLEFTGIKGVYGEDEDLSYHVLSFWSLLDESWSDYKELLEYDNIPSSLQKIEMIKPIMEDLFYQQTVRLLSKVQFPTAEIWSDFGPETRELFFGYRREAAEAIQAGYRVLGEKIVALFVDELIVLWNGVGNAKWQEQEARLFAIRSISEEVLPNPSEKISFHLKKLFEIALNDNTPIFCEIINGTQSSMALKITIVSLLGTYCEYLNSLPDLILGSVKCLMATFNQPKLAVSAIKSFKIFCEICSRPLSRFAPDLTNVALQLLEMQNRLDSKDIQRVYESIGSVFLTLEVLERIKYIAVIMDRLLSFIEIEVSNTNIVVPRLELLLSLVSGFARGLQASETSEDEALLGESDSVTEMTVLSIEYSKSPELVVIRAKLYQILMGLVSSNLVSEETIFDLLLSISNESVCRGPHPFAQNLDETLDFYRVLWDVSTNKDAANIDLFTVGKLFKSFSQIVIVYANGRLEWQGKNEM</sequence>
<comment type="similarity">
    <text evidence="2">Belongs to the importin beta family.</text>
</comment>
<reference evidence="7 8" key="1">
    <citation type="journal article" date="2018" name="MBio">
        <title>Comparative Genomics Reveals the Core Gene Toolbox for the Fungus-Insect Symbiosis.</title>
        <authorList>
            <person name="Wang Y."/>
            <person name="Stata M."/>
            <person name="Wang W."/>
            <person name="Stajich J.E."/>
            <person name="White M.M."/>
            <person name="Moncalvo J.M."/>
        </authorList>
    </citation>
    <scope>NUCLEOTIDE SEQUENCE [LARGE SCALE GENOMIC DNA]</scope>
    <source>
        <strain evidence="7 8">AUS-77-4</strain>
    </source>
</reference>
<dbReference type="InterPro" id="IPR001494">
    <property type="entry name" value="Importin-beta_N"/>
</dbReference>
<evidence type="ECO:0000256" key="2">
    <source>
        <dbReference type="ARBA" id="ARBA00007991"/>
    </source>
</evidence>
<dbReference type="GO" id="GO:0031267">
    <property type="term" value="F:small GTPase binding"/>
    <property type="evidence" value="ECO:0007669"/>
    <property type="project" value="InterPro"/>
</dbReference>
<dbReference type="GO" id="GO:0005634">
    <property type="term" value="C:nucleus"/>
    <property type="evidence" value="ECO:0007669"/>
    <property type="project" value="UniProtKB-SubCell"/>
</dbReference>
<dbReference type="Pfam" id="PF24140">
    <property type="entry name" value="TPR_TNPO3_IPO13_3rd"/>
    <property type="match status" value="1"/>
</dbReference>
<dbReference type="AlphaFoldDB" id="A0A2T9YJD6"/>
<evidence type="ECO:0000313" key="8">
    <source>
        <dbReference type="Proteomes" id="UP000245699"/>
    </source>
</evidence>
<proteinExistence type="inferred from homology"/>
<dbReference type="OrthoDB" id="2016913at2759"/>
<evidence type="ECO:0000259" key="6">
    <source>
        <dbReference type="SMART" id="SM00913"/>
    </source>
</evidence>
<dbReference type="GO" id="GO:0005737">
    <property type="term" value="C:cytoplasm"/>
    <property type="evidence" value="ECO:0007669"/>
    <property type="project" value="TreeGrafter"/>
</dbReference>
<dbReference type="InterPro" id="IPR011989">
    <property type="entry name" value="ARM-like"/>
</dbReference>
<dbReference type="SMART" id="SM00913">
    <property type="entry name" value="IBN_N"/>
    <property type="match status" value="1"/>
</dbReference>